<protein>
    <submittedName>
        <fullName evidence="1">Uncharacterized protein</fullName>
    </submittedName>
</protein>
<comment type="caution">
    <text evidence="1">The sequence shown here is derived from an EMBL/GenBank/DDBJ whole genome shotgun (WGS) entry which is preliminary data.</text>
</comment>
<accession>A0A8H3HWV0</accession>
<dbReference type="OrthoDB" id="5300765at2759"/>
<organism evidence="1 2">
    <name type="scientific">Gomphillus americanus</name>
    <dbReference type="NCBI Taxonomy" id="1940652"/>
    <lineage>
        <taxon>Eukaryota</taxon>
        <taxon>Fungi</taxon>
        <taxon>Dikarya</taxon>
        <taxon>Ascomycota</taxon>
        <taxon>Pezizomycotina</taxon>
        <taxon>Lecanoromycetes</taxon>
        <taxon>OSLEUM clade</taxon>
        <taxon>Ostropomycetidae</taxon>
        <taxon>Ostropales</taxon>
        <taxon>Graphidaceae</taxon>
        <taxon>Gomphilloideae</taxon>
        <taxon>Gomphillus</taxon>
    </lineage>
</organism>
<dbReference type="EMBL" id="CAJPDQ010000002">
    <property type="protein sequence ID" value="CAF9905722.1"/>
    <property type="molecule type" value="Genomic_DNA"/>
</dbReference>
<name>A0A8H3HWV0_9LECA</name>
<reference evidence="1" key="1">
    <citation type="submission" date="2021-03" db="EMBL/GenBank/DDBJ databases">
        <authorList>
            <person name="Tagirdzhanova G."/>
        </authorList>
    </citation>
    <scope>NUCLEOTIDE SEQUENCE</scope>
</reference>
<dbReference type="AlphaFoldDB" id="A0A8H3HWV0"/>
<keyword evidence="2" id="KW-1185">Reference proteome</keyword>
<gene>
    <name evidence="1" type="ORF">GOMPHAMPRED_003339</name>
</gene>
<proteinExistence type="predicted"/>
<evidence type="ECO:0000313" key="2">
    <source>
        <dbReference type="Proteomes" id="UP000664169"/>
    </source>
</evidence>
<sequence length="545" mass="61980">MPLSAYEYRPLTPPAAAVPELDYLDAERSPSFSETSTVSGHSLHDTLHVRVSTTPFERSPIRQHGPTLLPKIRTQDHSFKTPQVHKSYHRRAVSQSFVPPPRAALRIPYQRSTTLPPELEPFTPASAISTSSSCFPFLSPVTPVSHSNISSPINITPPLSRPSAGHYRSTSAPYIAQPTFQKHNYQSYITPTAHWAQAASRSSVYTASAYYPQQDIFFDLPEEQQFTDPTGATMIPLDYMRMANPKFELVRTTNRCMSKVLPHFWWDIRNIADWEDFDLSTIMKIEGFERLLNMPVPDNEISYPKPRIDVSRQHPDTIGCLVDIIRDFYITKVNALMKITQGTRRYMGMRVNKDKDGPTFISNYQDDTERTIIGGGRGRLVGVALPWNRWNVGKRFEPGYEKMLYLDGLATLQHHMRANQCRYGFIMNETELVCVRAGSNEVPFFGHLELSPVIESRTQHGLTTCLALWYLSMLAKEQSLPGQCGSKINIGQPAAMTRQLTLPEKDDWIPKPTQGDMRVAKRVRGWVWPKDPWNKKREGGKQSKK</sequence>
<dbReference type="Proteomes" id="UP000664169">
    <property type="component" value="Unassembled WGS sequence"/>
</dbReference>
<evidence type="ECO:0000313" key="1">
    <source>
        <dbReference type="EMBL" id="CAF9905722.1"/>
    </source>
</evidence>